<comment type="caution">
    <text evidence="1">The sequence shown here is derived from an EMBL/GenBank/DDBJ whole genome shotgun (WGS) entry which is preliminary data.</text>
</comment>
<protein>
    <submittedName>
        <fullName evidence="1">Uncharacterized protein</fullName>
    </submittedName>
</protein>
<accession>A0A843XC16</accession>
<keyword evidence="2" id="KW-1185">Reference proteome</keyword>
<dbReference type="AlphaFoldDB" id="A0A843XC16"/>
<name>A0A843XC16_COLES</name>
<reference evidence="1" key="1">
    <citation type="submission" date="2017-07" db="EMBL/GenBank/DDBJ databases">
        <title>Taro Niue Genome Assembly and Annotation.</title>
        <authorList>
            <person name="Atibalentja N."/>
            <person name="Keating K."/>
            <person name="Fields C.J."/>
        </authorList>
    </citation>
    <scope>NUCLEOTIDE SEQUENCE</scope>
    <source>
        <strain evidence="1">Niue_2</strain>
        <tissue evidence="1">Leaf</tissue>
    </source>
</reference>
<proteinExistence type="predicted"/>
<dbReference type="Proteomes" id="UP000652761">
    <property type="component" value="Unassembled WGS sequence"/>
</dbReference>
<organism evidence="1 2">
    <name type="scientific">Colocasia esculenta</name>
    <name type="common">Wild taro</name>
    <name type="synonym">Arum esculentum</name>
    <dbReference type="NCBI Taxonomy" id="4460"/>
    <lineage>
        <taxon>Eukaryota</taxon>
        <taxon>Viridiplantae</taxon>
        <taxon>Streptophyta</taxon>
        <taxon>Embryophyta</taxon>
        <taxon>Tracheophyta</taxon>
        <taxon>Spermatophyta</taxon>
        <taxon>Magnoliopsida</taxon>
        <taxon>Liliopsida</taxon>
        <taxon>Araceae</taxon>
        <taxon>Aroideae</taxon>
        <taxon>Colocasieae</taxon>
        <taxon>Colocasia</taxon>
    </lineage>
</organism>
<dbReference type="EMBL" id="NMUH01007165">
    <property type="protein sequence ID" value="MQM16777.1"/>
    <property type="molecule type" value="Genomic_DNA"/>
</dbReference>
<sequence>MTEAKNEDQWARGHQSLYRKFISASSARFPPRDHPLTLSEWFVIHHKNTWGLFVHKEIKLIRYLHNLPEVQLGQFRKAISLLSSHIAVSTSIQVDFATLNIPDVVFLPPLHSLVMESAVGLIIFGRFARVMGHISVQKGNLLAFDRFLLWEYHQGYLKSDLLAPLLSECEHLSPADWERHYPLTAQQLIDLNASQTRANKSPLSVEEFLDLNSIHLET</sequence>
<evidence type="ECO:0000313" key="1">
    <source>
        <dbReference type="EMBL" id="MQM16777.1"/>
    </source>
</evidence>
<evidence type="ECO:0000313" key="2">
    <source>
        <dbReference type="Proteomes" id="UP000652761"/>
    </source>
</evidence>
<gene>
    <name evidence="1" type="ORF">Taro_049738</name>
</gene>